<organism evidence="3 4">
    <name type="scientific">Rhodocista pekingensis</name>
    <dbReference type="NCBI Taxonomy" id="201185"/>
    <lineage>
        <taxon>Bacteria</taxon>
        <taxon>Pseudomonadati</taxon>
        <taxon>Pseudomonadota</taxon>
        <taxon>Alphaproteobacteria</taxon>
        <taxon>Rhodospirillales</taxon>
        <taxon>Azospirillaceae</taxon>
        <taxon>Rhodocista</taxon>
    </lineage>
</organism>
<evidence type="ECO:0000313" key="4">
    <source>
        <dbReference type="Proteomes" id="UP001596456"/>
    </source>
</evidence>
<dbReference type="Pfam" id="PF15611">
    <property type="entry name" value="EH_Signature"/>
    <property type="match status" value="1"/>
</dbReference>
<dbReference type="RefSeq" id="WP_377359120.1">
    <property type="nucleotide sequence ID" value="NZ_JBHTCM010000010.1"/>
</dbReference>
<sequence length="484" mass="52679">MSLMREALISLQATAVRLPHYALLPEMPETGRLVTALAGANAAPAPPADDMLAAVRRRLLEAARGPGGVAAAAPRDLCDAPWLMWGGMDPLAGLNGLLEAVLDVCNRRNRARRTLIEAWIRNFSYDMPRIAEAGNGIRRLITAARRPRLQSWRDADAWCRLFDAADGPRTLARWIVLTDEPVDALLGRACLDDPVRATSGYARTIQAEVLSLVPDHLAGPAGAQRVARVADFLAPGGGLRFDEPESRGQIVRSLMAPWLTGRSGLEEPTRAAVQKFLLAQLGDPRTRPGQWVRAGEDAVALMETWLSRAALGAFFDLVGEQNHDPEGRYREAFWSACMAAGGIDDAWLALGRTVRRSAPALRHLKGAYGELVGPGFHGDQTVLLLRVRDTVFCEWSHAGKLRAWPADAADAPRLHRATYTRPDLTGPGLRFPPNKRHWSRGSSDGNGLSHVGSESSRWQGSVARLLEERTGIALTAADWMPGRA</sequence>
<proteinExistence type="predicted"/>
<evidence type="ECO:0000313" key="3">
    <source>
        <dbReference type="EMBL" id="MFC7333806.1"/>
    </source>
</evidence>
<dbReference type="EMBL" id="JBHTCM010000010">
    <property type="protein sequence ID" value="MFC7333806.1"/>
    <property type="molecule type" value="Genomic_DNA"/>
</dbReference>
<feature type="compositionally biased region" description="Polar residues" evidence="1">
    <location>
        <begin position="440"/>
        <end position="455"/>
    </location>
</feature>
<protein>
    <submittedName>
        <fullName evidence="3">EH signature domain-containing protein</fullName>
    </submittedName>
</protein>
<feature type="region of interest" description="Disordered" evidence="1">
    <location>
        <begin position="425"/>
        <end position="455"/>
    </location>
</feature>
<dbReference type="Proteomes" id="UP001596456">
    <property type="component" value="Unassembled WGS sequence"/>
</dbReference>
<feature type="domain" description="Zorya protein ZorC EH" evidence="2">
    <location>
        <begin position="25"/>
        <end position="464"/>
    </location>
</feature>
<name>A0ABW2KWW7_9PROT</name>
<gene>
    <name evidence="3" type="ORF">ACFQPS_11585</name>
</gene>
<comment type="caution">
    <text evidence="3">The sequence shown here is derived from an EMBL/GenBank/DDBJ whole genome shotgun (WGS) entry which is preliminary data.</text>
</comment>
<dbReference type="InterPro" id="IPR028943">
    <property type="entry name" value="ZorC_EH_Signature_dom"/>
</dbReference>
<evidence type="ECO:0000256" key="1">
    <source>
        <dbReference type="SAM" id="MobiDB-lite"/>
    </source>
</evidence>
<evidence type="ECO:0000259" key="2">
    <source>
        <dbReference type="Pfam" id="PF15611"/>
    </source>
</evidence>
<keyword evidence="4" id="KW-1185">Reference proteome</keyword>
<accession>A0ABW2KWW7</accession>
<reference evidence="4" key="1">
    <citation type="journal article" date="2019" name="Int. J. Syst. Evol. Microbiol.">
        <title>The Global Catalogue of Microorganisms (GCM) 10K type strain sequencing project: providing services to taxonomists for standard genome sequencing and annotation.</title>
        <authorList>
            <consortium name="The Broad Institute Genomics Platform"/>
            <consortium name="The Broad Institute Genome Sequencing Center for Infectious Disease"/>
            <person name="Wu L."/>
            <person name="Ma J."/>
        </authorList>
    </citation>
    <scope>NUCLEOTIDE SEQUENCE [LARGE SCALE GENOMIC DNA]</scope>
    <source>
        <strain evidence="4">CGMCC 1.16275</strain>
    </source>
</reference>